<comment type="caution">
    <text evidence="2">The sequence shown here is derived from an EMBL/GenBank/DDBJ whole genome shotgun (WGS) entry which is preliminary data.</text>
</comment>
<sequence length="107" mass="12087">MAPKASEGYKPPICPGICRPVCQSVSPQRYVHVYAQYARISGEVRVSFPYFRHTSCSVCVLCNVKGPFPPRTSPRWHPHPLTRRHDKASPRSPPLPTPRQPKHPPHS</sequence>
<evidence type="ECO:0000256" key="1">
    <source>
        <dbReference type="SAM" id="MobiDB-lite"/>
    </source>
</evidence>
<protein>
    <submittedName>
        <fullName evidence="2">Uncharacterized protein</fullName>
    </submittedName>
</protein>
<dbReference type="AlphaFoldDB" id="A0A9N7Z9L0"/>
<dbReference type="EMBL" id="CADEAL010004180">
    <property type="protein sequence ID" value="CAB1453659.1"/>
    <property type="molecule type" value="Genomic_DNA"/>
</dbReference>
<reference evidence="2" key="1">
    <citation type="submission" date="2020-03" db="EMBL/GenBank/DDBJ databases">
        <authorList>
            <person name="Weist P."/>
        </authorList>
    </citation>
    <scope>NUCLEOTIDE SEQUENCE</scope>
</reference>
<gene>
    <name evidence="2" type="ORF">PLEPLA_LOCUS41415</name>
</gene>
<feature type="region of interest" description="Disordered" evidence="1">
    <location>
        <begin position="68"/>
        <end position="107"/>
    </location>
</feature>
<evidence type="ECO:0000313" key="2">
    <source>
        <dbReference type="EMBL" id="CAB1453659.1"/>
    </source>
</evidence>
<evidence type="ECO:0000313" key="3">
    <source>
        <dbReference type="Proteomes" id="UP001153269"/>
    </source>
</evidence>
<feature type="compositionally biased region" description="Basic residues" evidence="1">
    <location>
        <begin position="74"/>
        <end position="86"/>
    </location>
</feature>
<accession>A0A9N7Z9L0</accession>
<dbReference type="Proteomes" id="UP001153269">
    <property type="component" value="Unassembled WGS sequence"/>
</dbReference>
<keyword evidence="3" id="KW-1185">Reference proteome</keyword>
<organism evidence="2 3">
    <name type="scientific">Pleuronectes platessa</name>
    <name type="common">European plaice</name>
    <dbReference type="NCBI Taxonomy" id="8262"/>
    <lineage>
        <taxon>Eukaryota</taxon>
        <taxon>Metazoa</taxon>
        <taxon>Chordata</taxon>
        <taxon>Craniata</taxon>
        <taxon>Vertebrata</taxon>
        <taxon>Euteleostomi</taxon>
        <taxon>Actinopterygii</taxon>
        <taxon>Neopterygii</taxon>
        <taxon>Teleostei</taxon>
        <taxon>Neoteleostei</taxon>
        <taxon>Acanthomorphata</taxon>
        <taxon>Carangaria</taxon>
        <taxon>Pleuronectiformes</taxon>
        <taxon>Pleuronectoidei</taxon>
        <taxon>Pleuronectidae</taxon>
        <taxon>Pleuronectes</taxon>
    </lineage>
</organism>
<name>A0A9N7Z9L0_PLEPL</name>
<proteinExistence type="predicted"/>